<name>A0ABU6XQ57_9FABA</name>
<reference evidence="1 2" key="1">
    <citation type="journal article" date="2023" name="Plants (Basel)">
        <title>Bridging the Gap: Combining Genomics and Transcriptomics Approaches to Understand Stylosanthes scabra, an Orphan Legume from the Brazilian Caatinga.</title>
        <authorList>
            <person name="Ferreira-Neto J.R.C."/>
            <person name="da Silva M.D."/>
            <person name="Binneck E."/>
            <person name="de Melo N.F."/>
            <person name="da Silva R.H."/>
            <person name="de Melo A.L.T.M."/>
            <person name="Pandolfi V."/>
            <person name="Bustamante F.O."/>
            <person name="Brasileiro-Vidal A.C."/>
            <person name="Benko-Iseppon A.M."/>
        </authorList>
    </citation>
    <scope>NUCLEOTIDE SEQUENCE [LARGE SCALE GENOMIC DNA]</scope>
    <source>
        <tissue evidence="1">Leaves</tissue>
    </source>
</reference>
<evidence type="ECO:0000313" key="1">
    <source>
        <dbReference type="EMBL" id="MED6199010.1"/>
    </source>
</evidence>
<proteinExistence type="predicted"/>
<dbReference type="EMBL" id="JASCZI010212291">
    <property type="protein sequence ID" value="MED6199010.1"/>
    <property type="molecule type" value="Genomic_DNA"/>
</dbReference>
<keyword evidence="2" id="KW-1185">Reference proteome</keyword>
<accession>A0ABU6XQ57</accession>
<protein>
    <submittedName>
        <fullName evidence="1">Uncharacterized protein</fullName>
    </submittedName>
</protein>
<evidence type="ECO:0000313" key="2">
    <source>
        <dbReference type="Proteomes" id="UP001341840"/>
    </source>
</evidence>
<sequence>MCRGEARVIRSGGCFNTRQLEPKGSLGIVDQKLILNSCPETRQNREKAKEEEENRGKKEAWNYNNLIIGTLNTKPKDEKNALECQKTTARHGKTQGKLDLNMVHFWTCCQHDLSALKWG</sequence>
<organism evidence="1 2">
    <name type="scientific">Stylosanthes scabra</name>
    <dbReference type="NCBI Taxonomy" id="79078"/>
    <lineage>
        <taxon>Eukaryota</taxon>
        <taxon>Viridiplantae</taxon>
        <taxon>Streptophyta</taxon>
        <taxon>Embryophyta</taxon>
        <taxon>Tracheophyta</taxon>
        <taxon>Spermatophyta</taxon>
        <taxon>Magnoliopsida</taxon>
        <taxon>eudicotyledons</taxon>
        <taxon>Gunneridae</taxon>
        <taxon>Pentapetalae</taxon>
        <taxon>rosids</taxon>
        <taxon>fabids</taxon>
        <taxon>Fabales</taxon>
        <taxon>Fabaceae</taxon>
        <taxon>Papilionoideae</taxon>
        <taxon>50 kb inversion clade</taxon>
        <taxon>dalbergioids sensu lato</taxon>
        <taxon>Dalbergieae</taxon>
        <taxon>Pterocarpus clade</taxon>
        <taxon>Stylosanthes</taxon>
    </lineage>
</organism>
<comment type="caution">
    <text evidence="1">The sequence shown here is derived from an EMBL/GenBank/DDBJ whole genome shotgun (WGS) entry which is preliminary data.</text>
</comment>
<gene>
    <name evidence="1" type="ORF">PIB30_071994</name>
</gene>
<dbReference type="Proteomes" id="UP001341840">
    <property type="component" value="Unassembled WGS sequence"/>
</dbReference>